<dbReference type="Proteomes" id="UP000054997">
    <property type="component" value="Unassembled WGS sequence"/>
</dbReference>
<organism evidence="2 3">
    <name type="scientific">Legionella londiniensis</name>
    <dbReference type="NCBI Taxonomy" id="45068"/>
    <lineage>
        <taxon>Bacteria</taxon>
        <taxon>Pseudomonadati</taxon>
        <taxon>Pseudomonadota</taxon>
        <taxon>Gammaproteobacteria</taxon>
        <taxon>Legionellales</taxon>
        <taxon>Legionellaceae</taxon>
        <taxon>Legionella</taxon>
    </lineage>
</organism>
<name>A0A0W0VMB4_9GAMM</name>
<feature type="chain" id="PRO_5006914913" evidence="1">
    <location>
        <begin position="22"/>
        <end position="75"/>
    </location>
</feature>
<keyword evidence="1" id="KW-0732">Signal</keyword>
<evidence type="ECO:0000256" key="1">
    <source>
        <dbReference type="SAM" id="SignalP"/>
    </source>
</evidence>
<accession>A0A0W0VMB4</accession>
<dbReference type="STRING" id="45068.Llon_1380"/>
<dbReference type="PATRIC" id="fig|45068.5.peg.1490"/>
<evidence type="ECO:0000313" key="3">
    <source>
        <dbReference type="Proteomes" id="UP000054997"/>
    </source>
</evidence>
<sequence length="75" mass="8471">MNLKKTLSALFLMACAMNSYAHGDQDTYTIPIGTKCISKDTRHCTDACKSNGFEKGICKFPNPNIDMGRCYCRYY</sequence>
<dbReference type="EMBL" id="LNYK01000016">
    <property type="protein sequence ID" value="KTD21282.1"/>
    <property type="molecule type" value="Genomic_DNA"/>
</dbReference>
<evidence type="ECO:0000313" key="2">
    <source>
        <dbReference type="EMBL" id="KTD21282.1"/>
    </source>
</evidence>
<gene>
    <name evidence="2" type="ORF">Llon_1380</name>
</gene>
<feature type="signal peptide" evidence="1">
    <location>
        <begin position="1"/>
        <end position="21"/>
    </location>
</feature>
<protein>
    <submittedName>
        <fullName evidence="2">Uncharacterized protein</fullName>
    </submittedName>
</protein>
<reference evidence="2 3" key="1">
    <citation type="submission" date="2015-11" db="EMBL/GenBank/DDBJ databases">
        <title>Genomic analysis of 38 Legionella species identifies large and diverse effector repertoires.</title>
        <authorList>
            <person name="Burstein D."/>
            <person name="Amaro F."/>
            <person name="Zusman T."/>
            <person name="Lifshitz Z."/>
            <person name="Cohen O."/>
            <person name="Gilbert J.A."/>
            <person name="Pupko T."/>
            <person name="Shuman H.A."/>
            <person name="Segal G."/>
        </authorList>
    </citation>
    <scope>NUCLEOTIDE SEQUENCE [LARGE SCALE GENOMIC DNA]</scope>
    <source>
        <strain evidence="2 3">ATCC 49505</strain>
    </source>
</reference>
<comment type="caution">
    <text evidence="2">The sequence shown here is derived from an EMBL/GenBank/DDBJ whole genome shotgun (WGS) entry which is preliminary data.</text>
</comment>
<proteinExistence type="predicted"/>
<keyword evidence="3" id="KW-1185">Reference proteome</keyword>
<dbReference type="AlphaFoldDB" id="A0A0W0VMB4"/>